<comment type="cofactor">
    <cofactor evidence="1">
        <name>pantetheine 4'-phosphate</name>
        <dbReference type="ChEBI" id="CHEBI:47942"/>
    </cofactor>
</comment>
<dbReference type="NCBIfam" id="TIGR01733">
    <property type="entry name" value="AA-adenyl-dom"/>
    <property type="match status" value="1"/>
</dbReference>
<dbReference type="SUPFAM" id="SSF52777">
    <property type="entry name" value="CoA-dependent acyltransferases"/>
    <property type="match status" value="4"/>
</dbReference>
<evidence type="ECO:0000313" key="6">
    <source>
        <dbReference type="EMBL" id="GIM79100.1"/>
    </source>
</evidence>
<dbReference type="Pfam" id="PF00668">
    <property type="entry name" value="Condensation"/>
    <property type="match status" value="2"/>
</dbReference>
<dbReference type="InterPro" id="IPR020845">
    <property type="entry name" value="AMP-binding_CS"/>
</dbReference>
<feature type="region of interest" description="Disordered" evidence="4">
    <location>
        <begin position="456"/>
        <end position="477"/>
    </location>
</feature>
<keyword evidence="2" id="KW-0596">Phosphopantetheine</keyword>
<proteinExistence type="predicted"/>
<protein>
    <recommendedName>
        <fullName evidence="5">Carrier domain-containing protein</fullName>
    </recommendedName>
</protein>
<evidence type="ECO:0000256" key="2">
    <source>
        <dbReference type="ARBA" id="ARBA00022450"/>
    </source>
</evidence>
<dbReference type="InterPro" id="IPR001242">
    <property type="entry name" value="Condensation_dom"/>
</dbReference>
<dbReference type="InterPro" id="IPR000873">
    <property type="entry name" value="AMP-dep_synth/lig_dom"/>
</dbReference>
<dbReference type="FunFam" id="2.30.38.10:FF:000001">
    <property type="entry name" value="Non-ribosomal peptide synthetase PvdI"/>
    <property type="match status" value="1"/>
</dbReference>
<dbReference type="GO" id="GO:0009366">
    <property type="term" value="C:enterobactin synthetase complex"/>
    <property type="evidence" value="ECO:0007669"/>
    <property type="project" value="TreeGrafter"/>
</dbReference>
<organism evidence="6 7">
    <name type="scientific">Actinoplanes auranticolor</name>
    <dbReference type="NCBI Taxonomy" id="47988"/>
    <lineage>
        <taxon>Bacteria</taxon>
        <taxon>Bacillati</taxon>
        <taxon>Actinomycetota</taxon>
        <taxon>Actinomycetes</taxon>
        <taxon>Micromonosporales</taxon>
        <taxon>Micromonosporaceae</taxon>
        <taxon>Actinoplanes</taxon>
    </lineage>
</organism>
<dbReference type="GO" id="GO:0043041">
    <property type="term" value="P:amino acid activation for nonribosomal peptide biosynthetic process"/>
    <property type="evidence" value="ECO:0007669"/>
    <property type="project" value="TreeGrafter"/>
</dbReference>
<dbReference type="GO" id="GO:0031177">
    <property type="term" value="F:phosphopantetheine binding"/>
    <property type="evidence" value="ECO:0007669"/>
    <property type="project" value="InterPro"/>
</dbReference>
<dbReference type="Pfam" id="PF00501">
    <property type="entry name" value="AMP-binding"/>
    <property type="match status" value="1"/>
</dbReference>
<feature type="domain" description="Carrier" evidence="5">
    <location>
        <begin position="951"/>
        <end position="1025"/>
    </location>
</feature>
<gene>
    <name evidence="6" type="ORF">Aau02nite_84110</name>
</gene>
<accession>A0A919SVG3</accession>
<keyword evidence="7" id="KW-1185">Reference proteome</keyword>
<dbReference type="Gene3D" id="3.30.559.10">
    <property type="entry name" value="Chloramphenicol acetyltransferase-like domain"/>
    <property type="match status" value="2"/>
</dbReference>
<dbReference type="Gene3D" id="1.10.1200.10">
    <property type="entry name" value="ACP-like"/>
    <property type="match status" value="1"/>
</dbReference>
<sequence>MAERNAQRLALSAAQRGVWLAHQLDPTARRYSCAEYILVCGPLDPERFRAAWATLRDETDVLRISRIEDEDDLSQIVEPPDGTADGLSIVDLSAATDVDAALHEAMQADLDRPVHLEQGGVSSFALFRMATDQWAFYYRIHHVFVDAYAVHQIGRRLAEIYSSPAGGPPTGEAFQPLAVLGDEDAAYRASAAFIADRAYWTGRFADRPPVMRVGPALTVPAPIRPRQVVPLGADIITLLRDAAATIGTTWQMVFTAVFVAYLHRLTARQDVILGLPVSGRRSARARAVPGMVTNTVALRMRVDGESTLAGLTDAAAAEVGNALRHERFRVEDLFRELESERQEGGFLGPILNFMPYDRSLAFGPATASTHNLASGPTVDLTVSVRGVPGGDMSIVVEGNPGRHDQAGVRAHERRFTEFAARLFADPDQPIGTVEVMTDAERYDVVVRRNATDRRHRPGGVLDGFRSRAAHDPGRPAVTDSATTWSYAELDQRSDALAAELMALGVGPEEYVALVLPRSPWLVAAMIAVSKAGGAFVPVDPAYPEERIRYICTDARLRCAVTDASTEALLPVDLRRLPVDAAGYDRPVPSPLSPDPAQAAYLIYTSGSTGRPKGVVVTHGSLANFVADYLVRFAVDRDSRVLQFVSPSFDVAMGDIWPVLQVGGTLVLAGDGRNTGAESLHELIRTQRVTHASFPGVMLGRLSEKDLPDLRYVLTGGDPLNGDVVRRWSRDRSLFNIYGVTEATVASTATGALHGAAEAPIGRPMDNCRTYVLDDRLTAVLPGTAGELYLAGTGVARGYLRRPGLTASRFLPCPFGPPGDRMYRTGDVVRWRADGDLEFIGRRDEQVKIRGHRIELGEIDTVLARHPGVDRAVTVVHHAEPAPARLISYVVPAQGHRGDPAELRGHAGLALPEYMVPAAVVLIDALPVTPNGKIDKAALPAPVFAGSAEAGKPETPTERVWCDLFAEVLGTGRVHPTDSFFALGGDSILVLKLTSQARAAGLEISPVDVFQQPTPAQLAIVARPCSPSDAAESPAAMVPRRDRYEAEYPDLVDLLPLAPLQEAFLFHHLAAAGTADAYTPQIQLELAGPLDRTALHRAAGALQARHSALRASFHLDDDADPVQVIHTGLATRWAEDDLEASATDAYIEAVTGIAARERAIPFDLSDPPLMRWRLVRLAEDRHVLLLTAHHILWDGWSTGILIRELFALYHDFTGHTLPAPPPHSDHLAWLSRQDRATAYNAWKDALEGLPGPTWVSPDGTAEGEMDQLDAVLDENATRAITAAARRHGVTISTLVQAAWGMLLARITGSDDVVFGISVTGRQAELPGMTDMVGMLTNTVPVRVRLRDGEALHELVVRLQREQSALLPYQFMSLNEIQRDIVAVPLRGGRDLFDTTVVTIDGSFGPPQVPGPPHLTKFEVHDRTHYPLRLAAVSGPELLLRLSYLTGVYRRREAGRLLDQVVTTLRSLTDDLDRHQPQP</sequence>
<dbReference type="GO" id="GO:0047527">
    <property type="term" value="F:2,3-dihydroxybenzoate-serine ligase activity"/>
    <property type="evidence" value="ECO:0007669"/>
    <property type="project" value="TreeGrafter"/>
</dbReference>
<dbReference type="Gene3D" id="3.30.300.30">
    <property type="match status" value="1"/>
</dbReference>
<dbReference type="PANTHER" id="PTHR45527:SF1">
    <property type="entry name" value="FATTY ACID SYNTHASE"/>
    <property type="match status" value="1"/>
</dbReference>
<dbReference type="PROSITE" id="PS00455">
    <property type="entry name" value="AMP_BINDING"/>
    <property type="match status" value="1"/>
</dbReference>
<dbReference type="InterPro" id="IPR036736">
    <property type="entry name" value="ACP-like_sf"/>
</dbReference>
<dbReference type="GO" id="GO:0009239">
    <property type="term" value="P:enterobactin biosynthetic process"/>
    <property type="evidence" value="ECO:0007669"/>
    <property type="project" value="TreeGrafter"/>
</dbReference>
<dbReference type="SMART" id="SM00823">
    <property type="entry name" value="PKS_PP"/>
    <property type="match status" value="1"/>
</dbReference>
<evidence type="ECO:0000256" key="1">
    <source>
        <dbReference type="ARBA" id="ARBA00001957"/>
    </source>
</evidence>
<dbReference type="FunFam" id="3.40.50.12780:FF:000012">
    <property type="entry name" value="Non-ribosomal peptide synthetase"/>
    <property type="match status" value="1"/>
</dbReference>
<dbReference type="InterPro" id="IPR006162">
    <property type="entry name" value="Ppantetheine_attach_site"/>
</dbReference>
<dbReference type="GO" id="GO:0005829">
    <property type="term" value="C:cytosol"/>
    <property type="evidence" value="ECO:0007669"/>
    <property type="project" value="TreeGrafter"/>
</dbReference>
<keyword evidence="3" id="KW-0597">Phosphoprotein</keyword>
<dbReference type="CDD" id="cd05930">
    <property type="entry name" value="A_NRPS"/>
    <property type="match status" value="1"/>
</dbReference>
<comment type="caution">
    <text evidence="6">The sequence shown here is derived from an EMBL/GenBank/DDBJ whole genome shotgun (WGS) entry which is preliminary data.</text>
</comment>
<dbReference type="InterPro" id="IPR020806">
    <property type="entry name" value="PKS_PP-bd"/>
</dbReference>
<dbReference type="Pfam" id="PF13193">
    <property type="entry name" value="AMP-binding_C"/>
    <property type="match status" value="1"/>
</dbReference>
<dbReference type="FunFam" id="3.40.50.980:FF:000001">
    <property type="entry name" value="Non-ribosomal peptide synthetase"/>
    <property type="match status" value="1"/>
</dbReference>
<reference evidence="6" key="1">
    <citation type="submission" date="2021-03" db="EMBL/GenBank/DDBJ databases">
        <title>Whole genome shotgun sequence of Actinoplanes auranticolor NBRC 12245.</title>
        <authorList>
            <person name="Komaki H."/>
            <person name="Tamura T."/>
        </authorList>
    </citation>
    <scope>NUCLEOTIDE SEQUENCE</scope>
    <source>
        <strain evidence="6">NBRC 12245</strain>
    </source>
</reference>
<dbReference type="Gene3D" id="3.40.50.12780">
    <property type="entry name" value="N-terminal domain of ligase-like"/>
    <property type="match status" value="1"/>
</dbReference>
<feature type="compositionally biased region" description="Basic and acidic residues" evidence="4">
    <location>
        <begin position="464"/>
        <end position="473"/>
    </location>
</feature>
<dbReference type="Proteomes" id="UP000681340">
    <property type="component" value="Unassembled WGS sequence"/>
</dbReference>
<dbReference type="SUPFAM" id="SSF56801">
    <property type="entry name" value="Acetyl-CoA synthetase-like"/>
    <property type="match status" value="1"/>
</dbReference>
<evidence type="ECO:0000256" key="3">
    <source>
        <dbReference type="ARBA" id="ARBA00022553"/>
    </source>
</evidence>
<name>A0A919SVG3_9ACTN</name>
<dbReference type="Pfam" id="PF00550">
    <property type="entry name" value="PP-binding"/>
    <property type="match status" value="1"/>
</dbReference>
<dbReference type="PROSITE" id="PS50075">
    <property type="entry name" value="CARRIER"/>
    <property type="match status" value="1"/>
</dbReference>
<evidence type="ECO:0000313" key="7">
    <source>
        <dbReference type="Proteomes" id="UP000681340"/>
    </source>
</evidence>
<dbReference type="FunFam" id="3.30.300.30:FF:000010">
    <property type="entry name" value="Enterobactin synthetase component F"/>
    <property type="match status" value="1"/>
</dbReference>
<dbReference type="InterPro" id="IPR025110">
    <property type="entry name" value="AMP-bd_C"/>
</dbReference>
<evidence type="ECO:0000259" key="5">
    <source>
        <dbReference type="PROSITE" id="PS50075"/>
    </source>
</evidence>
<dbReference type="EMBL" id="BOQL01000079">
    <property type="protein sequence ID" value="GIM79100.1"/>
    <property type="molecule type" value="Genomic_DNA"/>
</dbReference>
<dbReference type="GO" id="GO:0008610">
    <property type="term" value="P:lipid biosynthetic process"/>
    <property type="evidence" value="ECO:0007669"/>
    <property type="project" value="UniProtKB-ARBA"/>
</dbReference>
<dbReference type="PROSITE" id="PS00012">
    <property type="entry name" value="PHOSPHOPANTETHEINE"/>
    <property type="match status" value="1"/>
</dbReference>
<dbReference type="InterPro" id="IPR010071">
    <property type="entry name" value="AA_adenyl_dom"/>
</dbReference>
<dbReference type="Gene3D" id="3.30.559.30">
    <property type="entry name" value="Nonribosomal peptide synthetase, condensation domain"/>
    <property type="match status" value="2"/>
</dbReference>
<dbReference type="RefSeq" id="WP_212994201.1">
    <property type="nucleotide sequence ID" value="NZ_BAABEA010000030.1"/>
</dbReference>
<dbReference type="PANTHER" id="PTHR45527">
    <property type="entry name" value="NONRIBOSOMAL PEPTIDE SYNTHETASE"/>
    <property type="match status" value="1"/>
</dbReference>
<dbReference type="InterPro" id="IPR023213">
    <property type="entry name" value="CAT-like_dom_sf"/>
</dbReference>
<evidence type="ECO:0000256" key="4">
    <source>
        <dbReference type="SAM" id="MobiDB-lite"/>
    </source>
</evidence>
<dbReference type="InterPro" id="IPR045851">
    <property type="entry name" value="AMP-bd_C_sf"/>
</dbReference>
<dbReference type="InterPro" id="IPR009081">
    <property type="entry name" value="PP-bd_ACP"/>
</dbReference>
<dbReference type="InterPro" id="IPR042099">
    <property type="entry name" value="ANL_N_sf"/>
</dbReference>
<dbReference type="SUPFAM" id="SSF47336">
    <property type="entry name" value="ACP-like"/>
    <property type="match status" value="1"/>
</dbReference>